<evidence type="ECO:0000313" key="2">
    <source>
        <dbReference type="EMBL" id="GAA4436830.1"/>
    </source>
</evidence>
<dbReference type="SUPFAM" id="SSF51011">
    <property type="entry name" value="Glycosyl hydrolase domain"/>
    <property type="match status" value="1"/>
</dbReference>
<dbReference type="PANTHER" id="PTHR10357:SF219">
    <property type="entry name" value="MALTOSE ALPHA-D-GLUCOSYLTRANSFERASE"/>
    <property type="match status" value="1"/>
</dbReference>
<proteinExistence type="predicted"/>
<dbReference type="Pfam" id="PF22157">
    <property type="entry name" value="SupH-like_C"/>
    <property type="match status" value="1"/>
</dbReference>
<dbReference type="InterPro" id="IPR017853">
    <property type="entry name" value="GH"/>
</dbReference>
<accession>A0ABP8LV85</accession>
<comment type="caution">
    <text evidence="2">The sequence shown here is derived from an EMBL/GenBank/DDBJ whole genome shotgun (WGS) entry which is preliminary data.</text>
</comment>
<protein>
    <submittedName>
        <fullName evidence="2">Alpha-amylase family protein</fullName>
    </submittedName>
</protein>
<dbReference type="InterPro" id="IPR006047">
    <property type="entry name" value="GH13_cat_dom"/>
</dbReference>
<sequence length="546" mass="62960">MDELWYKDAIFYAVDVESFQDGNGDGTGDFQGLTSRLDYLSDLGVNCLWLLPFYTTPNRDNGYDVKDYYSIDARLGSLQDFSDFVAAARERKIRILIDLIVHHTSDEHPWFQAGSTDPTSKFHAFYVWREERPAKEEAENVFPGEENSVWSYEKRAGAFYHHQFYSFEPDLNVANPEVQKEILSLIEFWLSFGIDGFRVDAATHLLDGKGRPGTRLRRPAAFLKSLRKAVTKKSKATILLAEADVTPDKVGFYYGKGDRINMLFNFLLDNYMFLALAREDAAPITGFLEKPAPPERCQWTNFLRNLDELDLERLSEEEREDVFERFAPEENMRIFNRGIRRRMAPMLDGNRSYMEMVYSLLFTMPGSPLLVYGDEIGMGDDLEQPGRTSVRNPMQWNSCTGGGFSDAPPGKLFRRLITSGPFSIKKVNVEAQLHEENSFLNWMKRLIMIRKNSSEIGWGQPQVVQSDQPHVLVHSYDWEGNVLVFAHNLSAKPCQFSISSRKFHPRQFVDIFCDKDYAPTTEHTTQVALEGYGYRWFRVNELKTKQ</sequence>
<dbReference type="CDD" id="cd11334">
    <property type="entry name" value="AmyAc_TreS"/>
    <property type="match status" value="1"/>
</dbReference>
<organism evidence="2 3">
    <name type="scientific">Pontibacter saemangeumensis</name>
    <dbReference type="NCBI Taxonomy" id="1084525"/>
    <lineage>
        <taxon>Bacteria</taxon>
        <taxon>Pseudomonadati</taxon>
        <taxon>Bacteroidota</taxon>
        <taxon>Cytophagia</taxon>
        <taxon>Cytophagales</taxon>
        <taxon>Hymenobacteraceae</taxon>
        <taxon>Pontibacter</taxon>
    </lineage>
</organism>
<keyword evidence="3" id="KW-1185">Reference proteome</keyword>
<dbReference type="Pfam" id="PF00128">
    <property type="entry name" value="Alpha-amylase"/>
    <property type="match status" value="1"/>
</dbReference>
<dbReference type="Gene3D" id="3.90.400.10">
    <property type="entry name" value="Oligo-1,6-glucosidase, Domain 2"/>
    <property type="match status" value="1"/>
</dbReference>
<dbReference type="Gene3D" id="3.20.20.80">
    <property type="entry name" value="Glycosidases"/>
    <property type="match status" value="1"/>
</dbReference>
<dbReference type="SUPFAM" id="SSF51445">
    <property type="entry name" value="(Trans)glycosidases"/>
    <property type="match status" value="1"/>
</dbReference>
<evidence type="ECO:0000313" key="3">
    <source>
        <dbReference type="Proteomes" id="UP001500552"/>
    </source>
</evidence>
<dbReference type="SMART" id="SM00642">
    <property type="entry name" value="Aamy"/>
    <property type="match status" value="1"/>
</dbReference>
<evidence type="ECO:0000259" key="1">
    <source>
        <dbReference type="SMART" id="SM00642"/>
    </source>
</evidence>
<gene>
    <name evidence="2" type="ORF">GCM10023188_30350</name>
</gene>
<dbReference type="InterPro" id="IPR013780">
    <property type="entry name" value="Glyco_hydro_b"/>
</dbReference>
<dbReference type="InterPro" id="IPR054049">
    <property type="entry name" value="SupH-like_C"/>
</dbReference>
<dbReference type="RefSeq" id="WP_345160278.1">
    <property type="nucleotide sequence ID" value="NZ_BAABHC010000016.1"/>
</dbReference>
<dbReference type="PANTHER" id="PTHR10357">
    <property type="entry name" value="ALPHA-AMYLASE FAMILY MEMBER"/>
    <property type="match status" value="1"/>
</dbReference>
<dbReference type="Gene3D" id="2.60.40.1180">
    <property type="entry name" value="Golgi alpha-mannosidase II"/>
    <property type="match status" value="1"/>
</dbReference>
<dbReference type="InterPro" id="IPR045857">
    <property type="entry name" value="O16G_dom_2"/>
</dbReference>
<feature type="domain" description="Glycosyl hydrolase family 13 catalytic" evidence="1">
    <location>
        <begin position="13"/>
        <end position="450"/>
    </location>
</feature>
<dbReference type="EMBL" id="BAABHC010000016">
    <property type="protein sequence ID" value="GAA4436830.1"/>
    <property type="molecule type" value="Genomic_DNA"/>
</dbReference>
<dbReference type="Proteomes" id="UP001500552">
    <property type="component" value="Unassembled WGS sequence"/>
</dbReference>
<name>A0ABP8LV85_9BACT</name>
<reference evidence="3" key="1">
    <citation type="journal article" date="2019" name="Int. J. Syst. Evol. Microbiol.">
        <title>The Global Catalogue of Microorganisms (GCM) 10K type strain sequencing project: providing services to taxonomists for standard genome sequencing and annotation.</title>
        <authorList>
            <consortium name="The Broad Institute Genomics Platform"/>
            <consortium name="The Broad Institute Genome Sequencing Center for Infectious Disease"/>
            <person name="Wu L."/>
            <person name="Ma J."/>
        </authorList>
    </citation>
    <scope>NUCLEOTIDE SEQUENCE [LARGE SCALE GENOMIC DNA]</scope>
    <source>
        <strain evidence="3">JCM 17926</strain>
    </source>
</reference>